<sequence length="207" mass="22234">MDTLNSFVTDALKEIGSIGMGNATTSLSRLLGRNVRLNLSDVGMLQQEKVAMIIPDSITMAGVMLRIEGDLRGVALLLFEFSNAVLLSSLMLNDPEQAGDPAMHESALAELGNIITGSYLGAITSFLDIGVLHDVPEISIGPVMDILKRASSLIENEPEELLNIETMFMVHNAGDGKGLNTIYGDMFLLLDPASLDKLRESIGKMLA</sequence>
<evidence type="ECO:0000256" key="1">
    <source>
        <dbReference type="ARBA" id="ARBA00022500"/>
    </source>
</evidence>
<feature type="domain" description="CheC-like protein" evidence="3">
    <location>
        <begin position="7"/>
        <end position="36"/>
    </location>
</feature>
<evidence type="ECO:0000313" key="5">
    <source>
        <dbReference type="Proteomes" id="UP001206983"/>
    </source>
</evidence>
<reference evidence="4 5" key="1">
    <citation type="journal article" date="2011" name="Appl. Environ. Microbiol.">
        <title>Methanogenic archaea isolated from Taiwan's Chelungpu fault.</title>
        <authorList>
            <person name="Wu S.Y."/>
            <person name="Lai M.C."/>
        </authorList>
    </citation>
    <scope>NUCLEOTIDE SEQUENCE [LARGE SCALE GENOMIC DNA]</scope>
    <source>
        <strain evidence="4 5">St545Mb</strain>
    </source>
</reference>
<dbReference type="Proteomes" id="UP001206983">
    <property type="component" value="Unassembled WGS sequence"/>
</dbReference>
<keyword evidence="5" id="KW-1185">Reference proteome</keyword>
<dbReference type="EMBL" id="JTEO01000004">
    <property type="protein sequence ID" value="MCQ6962933.1"/>
    <property type="molecule type" value="Genomic_DNA"/>
</dbReference>
<dbReference type="InterPro" id="IPR007597">
    <property type="entry name" value="CheC"/>
</dbReference>
<dbReference type="RefSeq" id="WP_256622802.1">
    <property type="nucleotide sequence ID" value="NZ_JTEO01000004.1"/>
</dbReference>
<dbReference type="GO" id="GO:0006935">
    <property type="term" value="P:chemotaxis"/>
    <property type="evidence" value="ECO:0007669"/>
    <property type="project" value="UniProtKB-KW"/>
</dbReference>
<dbReference type="InterPro" id="IPR028976">
    <property type="entry name" value="CheC-like_sf"/>
</dbReference>
<gene>
    <name evidence="4" type="ORF">PV02_07630</name>
</gene>
<name>A0AAE3L161_9EURY</name>
<dbReference type="AlphaFoldDB" id="A0AAE3L161"/>
<comment type="caution">
    <text evidence="4">The sequence shown here is derived from an EMBL/GenBank/DDBJ whole genome shotgun (WGS) entry which is preliminary data.</text>
</comment>
<protein>
    <recommendedName>
        <fullName evidence="3">CheC-like protein domain-containing protein</fullName>
    </recommendedName>
</protein>
<feature type="domain" description="CheC-like protein" evidence="3">
    <location>
        <begin position="103"/>
        <end position="140"/>
    </location>
</feature>
<dbReference type="PANTHER" id="PTHR43693">
    <property type="entry name" value="PROTEIN PHOSPHATASE CHEZ"/>
    <property type="match status" value="1"/>
</dbReference>
<dbReference type="SUPFAM" id="SSF103039">
    <property type="entry name" value="CheC-like"/>
    <property type="match status" value="1"/>
</dbReference>
<proteinExistence type="predicted"/>
<keyword evidence="1" id="KW-0145">Chemotaxis</keyword>
<organism evidence="4 5">
    <name type="scientific">Methanolobus chelungpuianus</name>
    <dbReference type="NCBI Taxonomy" id="502115"/>
    <lineage>
        <taxon>Archaea</taxon>
        <taxon>Methanobacteriati</taxon>
        <taxon>Methanobacteriota</taxon>
        <taxon>Stenosarchaea group</taxon>
        <taxon>Methanomicrobia</taxon>
        <taxon>Methanosarcinales</taxon>
        <taxon>Methanosarcinaceae</taxon>
        <taxon>Methanolobus</taxon>
    </lineage>
</organism>
<dbReference type="GO" id="GO:0016787">
    <property type="term" value="F:hydrolase activity"/>
    <property type="evidence" value="ECO:0007669"/>
    <property type="project" value="UniProtKB-KW"/>
</dbReference>
<dbReference type="Gene3D" id="3.40.1550.10">
    <property type="entry name" value="CheC-like"/>
    <property type="match status" value="1"/>
</dbReference>
<evidence type="ECO:0000259" key="3">
    <source>
        <dbReference type="Pfam" id="PF04509"/>
    </source>
</evidence>
<evidence type="ECO:0000256" key="2">
    <source>
        <dbReference type="ARBA" id="ARBA00022801"/>
    </source>
</evidence>
<dbReference type="PANTHER" id="PTHR43693:SF1">
    <property type="entry name" value="PROTEIN PHOSPHATASE CHEZ"/>
    <property type="match status" value="1"/>
</dbReference>
<dbReference type="CDD" id="cd17909">
    <property type="entry name" value="CheC_ClassI"/>
    <property type="match status" value="1"/>
</dbReference>
<dbReference type="Pfam" id="PF04509">
    <property type="entry name" value="CheC"/>
    <property type="match status" value="2"/>
</dbReference>
<dbReference type="InterPro" id="IPR050992">
    <property type="entry name" value="CheZ_family_phosphatases"/>
</dbReference>
<evidence type="ECO:0000313" key="4">
    <source>
        <dbReference type="EMBL" id="MCQ6962933.1"/>
    </source>
</evidence>
<keyword evidence="2" id="KW-0378">Hydrolase</keyword>
<accession>A0AAE3L161</accession>